<feature type="region of interest" description="Disordered" evidence="7">
    <location>
        <begin position="49"/>
        <end position="86"/>
    </location>
</feature>
<dbReference type="AlphaFoldDB" id="A0AAW1D3Y4"/>
<name>A0AAW1D3Y4_9HEMI</name>
<dbReference type="FunFam" id="1.20.5.170:FF:000025">
    <property type="entry name" value="nuclear factor interleukin-3-regulated protein-like"/>
    <property type="match status" value="1"/>
</dbReference>
<keyword evidence="4" id="KW-0238">DNA-binding</keyword>
<dbReference type="CDD" id="cd14695">
    <property type="entry name" value="bZIP_HLF"/>
    <property type="match status" value="1"/>
</dbReference>
<dbReference type="Gene3D" id="1.20.5.170">
    <property type="match status" value="1"/>
</dbReference>
<evidence type="ECO:0000313" key="10">
    <source>
        <dbReference type="Proteomes" id="UP001461498"/>
    </source>
</evidence>
<comment type="subcellular location">
    <subcellularLocation>
        <location evidence="1">Nucleus</location>
    </subcellularLocation>
</comment>
<dbReference type="SMART" id="SM00338">
    <property type="entry name" value="BRLZ"/>
    <property type="match status" value="1"/>
</dbReference>
<feature type="region of interest" description="Disordered" evidence="7">
    <location>
        <begin position="138"/>
        <end position="190"/>
    </location>
</feature>
<evidence type="ECO:0000313" key="9">
    <source>
        <dbReference type="EMBL" id="KAK9504445.1"/>
    </source>
</evidence>
<protein>
    <recommendedName>
        <fullName evidence="8">BZIP domain-containing protein</fullName>
    </recommendedName>
</protein>
<keyword evidence="6" id="KW-0539">Nucleus</keyword>
<dbReference type="PANTHER" id="PTHR11988">
    <property type="entry name" value="THYROTROPH EMBRYONIC FACTOR RELATED"/>
    <property type="match status" value="1"/>
</dbReference>
<evidence type="ECO:0000256" key="2">
    <source>
        <dbReference type="ARBA" id="ARBA00006079"/>
    </source>
</evidence>
<evidence type="ECO:0000256" key="4">
    <source>
        <dbReference type="ARBA" id="ARBA00023125"/>
    </source>
</evidence>
<dbReference type="SUPFAM" id="SSF57959">
    <property type="entry name" value="Leucine zipper domain"/>
    <property type="match status" value="1"/>
</dbReference>
<comment type="similarity">
    <text evidence="2">Belongs to the bZIP family. NFIL3 subfamily.</text>
</comment>
<evidence type="ECO:0000256" key="7">
    <source>
        <dbReference type="SAM" id="MobiDB-lite"/>
    </source>
</evidence>
<evidence type="ECO:0000256" key="3">
    <source>
        <dbReference type="ARBA" id="ARBA00023015"/>
    </source>
</evidence>
<dbReference type="GO" id="GO:0005634">
    <property type="term" value="C:nucleus"/>
    <property type="evidence" value="ECO:0007669"/>
    <property type="project" value="UniProtKB-SubCell"/>
</dbReference>
<dbReference type="PROSITE" id="PS50217">
    <property type="entry name" value="BZIP"/>
    <property type="match status" value="1"/>
</dbReference>
<evidence type="ECO:0000256" key="5">
    <source>
        <dbReference type="ARBA" id="ARBA00023163"/>
    </source>
</evidence>
<keyword evidence="3" id="KW-0805">Transcription regulation</keyword>
<sequence length="273" mass="30722">MPEDTLKDFTPVTYYRSADMLGLMGHHRHEPLDYTSPYSGVLDLRTNSTTRSTGLESEEDCSRSWCSSSPIREEHDSSPPSPPLALVSPTLAITQRVLQAANTPLRTRPFKAYPKDPVFLADGQNEAYLQFRQQMLAQVRSQKTTTSSPSNSSNTNNNNNNNNINSISKKRAQSPQHPTSSGADSADDKDAAYWERRRRNNEAAKRSRDARRAKEDEIAIRAAFLEQENLKLKYQIAALTDETAKLRCLLYKNEPIKHSAFTPLHLDTQTIGI</sequence>
<feature type="domain" description="BZIP" evidence="8">
    <location>
        <begin position="190"/>
        <end position="253"/>
    </location>
</feature>
<organism evidence="9 10">
    <name type="scientific">Rhynocoris fuscipes</name>
    <dbReference type="NCBI Taxonomy" id="488301"/>
    <lineage>
        <taxon>Eukaryota</taxon>
        <taxon>Metazoa</taxon>
        <taxon>Ecdysozoa</taxon>
        <taxon>Arthropoda</taxon>
        <taxon>Hexapoda</taxon>
        <taxon>Insecta</taxon>
        <taxon>Pterygota</taxon>
        <taxon>Neoptera</taxon>
        <taxon>Paraneoptera</taxon>
        <taxon>Hemiptera</taxon>
        <taxon>Heteroptera</taxon>
        <taxon>Panheteroptera</taxon>
        <taxon>Cimicomorpha</taxon>
        <taxon>Reduviidae</taxon>
        <taxon>Harpactorinae</taxon>
        <taxon>Harpactorini</taxon>
        <taxon>Rhynocoris</taxon>
    </lineage>
</organism>
<dbReference type="Pfam" id="PF07716">
    <property type="entry name" value="bZIP_2"/>
    <property type="match status" value="1"/>
</dbReference>
<dbReference type="PANTHER" id="PTHR11988:SF56">
    <property type="entry name" value="TRANSCRIPTION FACTOR CES-2"/>
    <property type="match status" value="1"/>
</dbReference>
<dbReference type="InterPro" id="IPR004827">
    <property type="entry name" value="bZIP"/>
</dbReference>
<dbReference type="GO" id="GO:0000981">
    <property type="term" value="F:DNA-binding transcription factor activity, RNA polymerase II-specific"/>
    <property type="evidence" value="ECO:0007669"/>
    <property type="project" value="TreeGrafter"/>
</dbReference>
<dbReference type="GO" id="GO:0000978">
    <property type="term" value="F:RNA polymerase II cis-regulatory region sequence-specific DNA binding"/>
    <property type="evidence" value="ECO:0007669"/>
    <property type="project" value="TreeGrafter"/>
</dbReference>
<gene>
    <name evidence="9" type="ORF">O3M35_010773</name>
</gene>
<comment type="caution">
    <text evidence="9">The sequence shown here is derived from an EMBL/GenBank/DDBJ whole genome shotgun (WGS) entry which is preliminary data.</text>
</comment>
<reference evidence="9 10" key="1">
    <citation type="submission" date="2022-12" db="EMBL/GenBank/DDBJ databases">
        <title>Chromosome-level genome assembly of true bugs.</title>
        <authorList>
            <person name="Ma L."/>
            <person name="Li H."/>
        </authorList>
    </citation>
    <scope>NUCLEOTIDE SEQUENCE [LARGE SCALE GENOMIC DNA]</scope>
    <source>
        <strain evidence="9">Lab_2022b</strain>
    </source>
</reference>
<dbReference type="Proteomes" id="UP001461498">
    <property type="component" value="Unassembled WGS sequence"/>
</dbReference>
<evidence type="ECO:0000259" key="8">
    <source>
        <dbReference type="PROSITE" id="PS50217"/>
    </source>
</evidence>
<keyword evidence="5" id="KW-0804">Transcription</keyword>
<feature type="compositionally biased region" description="Low complexity" evidence="7">
    <location>
        <begin position="144"/>
        <end position="167"/>
    </location>
</feature>
<evidence type="ECO:0000256" key="1">
    <source>
        <dbReference type="ARBA" id="ARBA00004123"/>
    </source>
</evidence>
<dbReference type="InterPro" id="IPR040223">
    <property type="entry name" value="PAR_bZIP"/>
</dbReference>
<keyword evidence="10" id="KW-1185">Reference proteome</keyword>
<dbReference type="EMBL" id="JAPXFL010000007">
    <property type="protein sequence ID" value="KAK9504445.1"/>
    <property type="molecule type" value="Genomic_DNA"/>
</dbReference>
<dbReference type="InterPro" id="IPR046347">
    <property type="entry name" value="bZIP_sf"/>
</dbReference>
<accession>A0AAW1D3Y4</accession>
<evidence type="ECO:0000256" key="6">
    <source>
        <dbReference type="ARBA" id="ARBA00023242"/>
    </source>
</evidence>
<proteinExistence type="inferred from homology"/>